<comment type="caution">
    <text evidence="1">The sequence shown here is derived from an EMBL/GenBank/DDBJ whole genome shotgun (WGS) entry which is preliminary data.</text>
</comment>
<accession>A0ABD2ZYL0</accession>
<evidence type="ECO:0000313" key="2">
    <source>
        <dbReference type="Proteomes" id="UP001630127"/>
    </source>
</evidence>
<organism evidence="1 2">
    <name type="scientific">Cinchona calisaya</name>
    <dbReference type="NCBI Taxonomy" id="153742"/>
    <lineage>
        <taxon>Eukaryota</taxon>
        <taxon>Viridiplantae</taxon>
        <taxon>Streptophyta</taxon>
        <taxon>Embryophyta</taxon>
        <taxon>Tracheophyta</taxon>
        <taxon>Spermatophyta</taxon>
        <taxon>Magnoliopsida</taxon>
        <taxon>eudicotyledons</taxon>
        <taxon>Gunneridae</taxon>
        <taxon>Pentapetalae</taxon>
        <taxon>asterids</taxon>
        <taxon>lamiids</taxon>
        <taxon>Gentianales</taxon>
        <taxon>Rubiaceae</taxon>
        <taxon>Cinchonoideae</taxon>
        <taxon>Cinchoneae</taxon>
        <taxon>Cinchona</taxon>
    </lineage>
</organism>
<protein>
    <submittedName>
        <fullName evidence="1">Uncharacterized protein</fullName>
    </submittedName>
</protein>
<evidence type="ECO:0000313" key="1">
    <source>
        <dbReference type="EMBL" id="KAL3524551.1"/>
    </source>
</evidence>
<sequence>MPLRWPIGRREENTSCPTLHGWGMLVAVVGRVATCMPKSCNVGQWGSPPSLINRHGVLLSTPMRWPTGKRNGNTFCPALHGWGLLVAAGVGPFGWPWMDLLALIMRGGALTNTSCPSLHNCGVLVSGVGSYGLAVETCLPKLCNVAARGAPLHANALADGNTSCPSLHNCGVLVSGVGSYGLAVETCLPKLCNVAARGAPLHANALADGNTSCPSLHNCGVLVSVVGSSGLAVETCLPKLCNVAARGSPFHANALADGLAKREHFVPGVAWNTSCPSLHNCGVLVSVVGSSRLAMETCLPKLCNVAARGSPFHANALADGLAKREHFVPGVAWLGLACCCGWPIGMAMDGLACQNYATSGVNVSRRFGRLGTHRARRCMIVACLFQWLAHLGWPWRLACLNYAT</sequence>
<dbReference type="AlphaFoldDB" id="A0ABD2ZYL0"/>
<gene>
    <name evidence="1" type="ORF">ACH5RR_012923</name>
</gene>
<reference evidence="1 2" key="1">
    <citation type="submission" date="2024-11" db="EMBL/GenBank/DDBJ databases">
        <title>A near-complete genome assembly of Cinchona calisaya.</title>
        <authorList>
            <person name="Lian D.C."/>
            <person name="Zhao X.W."/>
            <person name="Wei L."/>
        </authorList>
    </citation>
    <scope>NUCLEOTIDE SEQUENCE [LARGE SCALE GENOMIC DNA]</scope>
    <source>
        <tissue evidence="1">Nenye</tissue>
    </source>
</reference>
<name>A0ABD2ZYL0_9GENT</name>
<proteinExistence type="predicted"/>
<dbReference type="Proteomes" id="UP001630127">
    <property type="component" value="Unassembled WGS sequence"/>
</dbReference>
<keyword evidence="2" id="KW-1185">Reference proteome</keyword>
<dbReference type="EMBL" id="JBJUIK010000006">
    <property type="protein sequence ID" value="KAL3524551.1"/>
    <property type="molecule type" value="Genomic_DNA"/>
</dbReference>